<feature type="region of interest" description="Disordered" evidence="1">
    <location>
        <begin position="101"/>
        <end position="122"/>
    </location>
</feature>
<evidence type="ECO:0000256" key="1">
    <source>
        <dbReference type="SAM" id="MobiDB-lite"/>
    </source>
</evidence>
<proteinExistence type="predicted"/>
<comment type="caution">
    <text evidence="2">The sequence shown here is derived from an EMBL/GenBank/DDBJ whole genome shotgun (WGS) entry which is preliminary data.</text>
</comment>
<dbReference type="EMBL" id="JAPQKN010000002">
    <property type="protein sequence ID" value="KAJ5168333.1"/>
    <property type="molecule type" value="Genomic_DNA"/>
</dbReference>
<keyword evidence="3" id="KW-1185">Reference proteome</keyword>
<dbReference type="RefSeq" id="XP_056544794.1">
    <property type="nucleotide sequence ID" value="XM_056686052.1"/>
</dbReference>
<evidence type="ECO:0000313" key="2">
    <source>
        <dbReference type="EMBL" id="KAJ5168333.1"/>
    </source>
</evidence>
<protein>
    <submittedName>
        <fullName evidence="2">Uncharacterized protein</fullName>
    </submittedName>
</protein>
<accession>A0A9W9I7N6</accession>
<reference evidence="2" key="2">
    <citation type="journal article" date="2023" name="IMA Fungus">
        <title>Comparative genomic study of the Penicillium genus elucidates a diverse pangenome and 15 lateral gene transfer events.</title>
        <authorList>
            <person name="Petersen C."/>
            <person name="Sorensen T."/>
            <person name="Nielsen M.R."/>
            <person name="Sondergaard T.E."/>
            <person name="Sorensen J.L."/>
            <person name="Fitzpatrick D.A."/>
            <person name="Frisvad J.C."/>
            <person name="Nielsen K.L."/>
        </authorList>
    </citation>
    <scope>NUCLEOTIDE SEQUENCE</scope>
    <source>
        <strain evidence="2">IBT 26290</strain>
    </source>
</reference>
<dbReference type="AlphaFoldDB" id="A0A9W9I7N6"/>
<gene>
    <name evidence="2" type="ORF">N7482_003927</name>
</gene>
<name>A0A9W9I7N6_9EURO</name>
<dbReference type="Proteomes" id="UP001149163">
    <property type="component" value="Unassembled WGS sequence"/>
</dbReference>
<evidence type="ECO:0000313" key="3">
    <source>
        <dbReference type="Proteomes" id="UP001149163"/>
    </source>
</evidence>
<reference evidence="2" key="1">
    <citation type="submission" date="2022-11" db="EMBL/GenBank/DDBJ databases">
        <authorList>
            <person name="Petersen C."/>
        </authorList>
    </citation>
    <scope>NUCLEOTIDE SEQUENCE</scope>
    <source>
        <strain evidence="2">IBT 26290</strain>
    </source>
</reference>
<sequence length="122" mass="13178">MWPCSYGGGRRFDKTPETLCAQLPAFHSRAGRGNQPGMACVVGRLLSVDNFLEMPHVPSQVPEEGSFVARYFVQDAPESFDATPEAPAAPKVWLTPYFSPAKVGGDPKLPRRAATRSADDAA</sequence>
<dbReference type="GeneID" id="81425228"/>
<organism evidence="2 3">
    <name type="scientific">Penicillium canariense</name>
    <dbReference type="NCBI Taxonomy" id="189055"/>
    <lineage>
        <taxon>Eukaryota</taxon>
        <taxon>Fungi</taxon>
        <taxon>Dikarya</taxon>
        <taxon>Ascomycota</taxon>
        <taxon>Pezizomycotina</taxon>
        <taxon>Eurotiomycetes</taxon>
        <taxon>Eurotiomycetidae</taxon>
        <taxon>Eurotiales</taxon>
        <taxon>Aspergillaceae</taxon>
        <taxon>Penicillium</taxon>
    </lineage>
</organism>